<evidence type="ECO:0000256" key="3">
    <source>
        <dbReference type="ARBA" id="ARBA00022475"/>
    </source>
</evidence>
<feature type="transmembrane region" description="Helical" evidence="7">
    <location>
        <begin position="163"/>
        <end position="187"/>
    </location>
</feature>
<dbReference type="Pfam" id="PF00528">
    <property type="entry name" value="BPD_transp_1"/>
    <property type="match status" value="1"/>
</dbReference>
<dbReference type="PANTHER" id="PTHR43005">
    <property type="entry name" value="BLR7065 PROTEIN"/>
    <property type="match status" value="1"/>
</dbReference>
<evidence type="ECO:0000256" key="5">
    <source>
        <dbReference type="ARBA" id="ARBA00022989"/>
    </source>
</evidence>
<dbReference type="Gene3D" id="1.10.3720.10">
    <property type="entry name" value="MetI-like"/>
    <property type="match status" value="1"/>
</dbReference>
<feature type="transmembrane region" description="Helical" evidence="7">
    <location>
        <begin position="12"/>
        <end position="36"/>
    </location>
</feature>
<proteinExistence type="inferred from homology"/>
<dbReference type="PANTHER" id="PTHR43005:SF1">
    <property type="entry name" value="SPERMIDINE_PUTRESCINE TRANSPORT SYSTEM PERMEASE PROTEIN"/>
    <property type="match status" value="1"/>
</dbReference>
<accession>A0A7C3SLU1</accession>
<gene>
    <name evidence="9" type="ORF">ENV88_06795</name>
</gene>
<reference evidence="9" key="1">
    <citation type="journal article" date="2020" name="mSystems">
        <title>Genome- and Community-Level Interaction Insights into Carbon Utilization and Element Cycling Functions of Hydrothermarchaeota in Hydrothermal Sediment.</title>
        <authorList>
            <person name="Zhou Z."/>
            <person name="Liu Y."/>
            <person name="Xu W."/>
            <person name="Pan J."/>
            <person name="Luo Z.H."/>
            <person name="Li M."/>
        </authorList>
    </citation>
    <scope>NUCLEOTIDE SEQUENCE [LARGE SCALE GENOMIC DNA]</scope>
    <source>
        <strain evidence="9">SpSt-8</strain>
    </source>
</reference>
<keyword evidence="6 7" id="KW-0472">Membrane</keyword>
<evidence type="ECO:0000256" key="7">
    <source>
        <dbReference type="RuleBase" id="RU363032"/>
    </source>
</evidence>
<keyword evidence="4 7" id="KW-0812">Transmembrane</keyword>
<keyword evidence="5 7" id="KW-1133">Transmembrane helix</keyword>
<keyword evidence="3" id="KW-1003">Cell membrane</keyword>
<dbReference type="CDD" id="cd06261">
    <property type="entry name" value="TM_PBP2"/>
    <property type="match status" value="1"/>
</dbReference>
<evidence type="ECO:0000313" key="9">
    <source>
        <dbReference type="EMBL" id="HGB25711.1"/>
    </source>
</evidence>
<sequence length="295" mass="33194">MRRTRKQIFYFLLPAFSLVTVFVIYPIVYSVILSFLDKSTGAFTLDNYIRILTDTNPLKALVVRNWGPTPPWGALIHNVIWVAIHVPVTVFGSLLIAYLLKYHVKGGNLIKTIMYVGMVIPPAVGGLIAMFMFYERIGVFPIIFGWLGVESLSKTWVLYRETALWALILGSIWVWMGFGIVVVSAGLEAIPRSHIEAAKVFGASSWKTFWKVVVPQLKPVITVVMVMTALWDMKIFDFVWASSKGGPLGASNVMAIIMYDYFIRDLNYNAASAVAVLLTLFISPIIYIAIKRMRE</sequence>
<feature type="transmembrane region" description="Helical" evidence="7">
    <location>
        <begin position="268"/>
        <end position="290"/>
    </location>
</feature>
<protein>
    <submittedName>
        <fullName evidence="9">Sugar ABC transporter permease</fullName>
    </submittedName>
</protein>
<evidence type="ECO:0000256" key="6">
    <source>
        <dbReference type="ARBA" id="ARBA00023136"/>
    </source>
</evidence>
<dbReference type="InterPro" id="IPR035906">
    <property type="entry name" value="MetI-like_sf"/>
</dbReference>
<dbReference type="GO" id="GO:0055085">
    <property type="term" value="P:transmembrane transport"/>
    <property type="evidence" value="ECO:0007669"/>
    <property type="project" value="InterPro"/>
</dbReference>
<dbReference type="InterPro" id="IPR000515">
    <property type="entry name" value="MetI-like"/>
</dbReference>
<dbReference type="SUPFAM" id="SSF161098">
    <property type="entry name" value="MetI-like"/>
    <property type="match status" value="1"/>
</dbReference>
<evidence type="ECO:0000256" key="1">
    <source>
        <dbReference type="ARBA" id="ARBA00004651"/>
    </source>
</evidence>
<dbReference type="AlphaFoldDB" id="A0A7C3SLU1"/>
<dbReference type="PROSITE" id="PS50928">
    <property type="entry name" value="ABC_TM1"/>
    <property type="match status" value="1"/>
</dbReference>
<comment type="similarity">
    <text evidence="7">Belongs to the binding-protein-dependent transport system permease family.</text>
</comment>
<keyword evidence="2 7" id="KW-0813">Transport</keyword>
<feature type="transmembrane region" description="Helical" evidence="7">
    <location>
        <begin position="112"/>
        <end position="134"/>
    </location>
</feature>
<comment type="subcellular location">
    <subcellularLocation>
        <location evidence="1 7">Cell membrane</location>
        <topology evidence="1 7">Multi-pass membrane protein</topology>
    </subcellularLocation>
</comment>
<evidence type="ECO:0000256" key="4">
    <source>
        <dbReference type="ARBA" id="ARBA00022692"/>
    </source>
</evidence>
<dbReference type="GO" id="GO:0005886">
    <property type="term" value="C:plasma membrane"/>
    <property type="evidence" value="ECO:0007669"/>
    <property type="project" value="UniProtKB-SubCell"/>
</dbReference>
<dbReference type="EMBL" id="DTIB01000114">
    <property type="protein sequence ID" value="HGB25711.1"/>
    <property type="molecule type" value="Genomic_DNA"/>
</dbReference>
<feature type="transmembrane region" description="Helical" evidence="7">
    <location>
        <begin position="79"/>
        <end position="100"/>
    </location>
</feature>
<comment type="caution">
    <text evidence="9">The sequence shown here is derived from an EMBL/GenBank/DDBJ whole genome shotgun (WGS) entry which is preliminary data.</text>
</comment>
<organism evidence="9">
    <name type="scientific">Thermofilum pendens</name>
    <dbReference type="NCBI Taxonomy" id="2269"/>
    <lineage>
        <taxon>Archaea</taxon>
        <taxon>Thermoproteota</taxon>
        <taxon>Thermoprotei</taxon>
        <taxon>Thermofilales</taxon>
        <taxon>Thermofilaceae</taxon>
        <taxon>Thermofilum</taxon>
    </lineage>
</organism>
<evidence type="ECO:0000256" key="2">
    <source>
        <dbReference type="ARBA" id="ARBA00022448"/>
    </source>
</evidence>
<feature type="transmembrane region" description="Helical" evidence="7">
    <location>
        <begin position="208"/>
        <end position="231"/>
    </location>
</feature>
<evidence type="ECO:0000259" key="8">
    <source>
        <dbReference type="PROSITE" id="PS50928"/>
    </source>
</evidence>
<feature type="domain" description="ABC transmembrane type-1" evidence="8">
    <location>
        <begin position="75"/>
        <end position="289"/>
    </location>
</feature>
<name>A0A7C3SLU1_THEPE</name>